<proteinExistence type="predicted"/>
<dbReference type="AlphaFoldDB" id="A0A0A9FX83"/>
<reference evidence="1" key="2">
    <citation type="journal article" date="2015" name="Data Brief">
        <title>Shoot transcriptome of the giant reed, Arundo donax.</title>
        <authorList>
            <person name="Barrero R.A."/>
            <person name="Guerrero F.D."/>
            <person name="Moolhuijzen P."/>
            <person name="Goolsby J.A."/>
            <person name="Tidwell J."/>
            <person name="Bellgard S.E."/>
            <person name="Bellgard M.I."/>
        </authorList>
    </citation>
    <scope>NUCLEOTIDE SEQUENCE</scope>
    <source>
        <tissue evidence="1">Shoot tissue taken approximately 20 cm above the soil surface</tissue>
    </source>
</reference>
<dbReference type="EMBL" id="GBRH01180451">
    <property type="protein sequence ID" value="JAE17445.1"/>
    <property type="molecule type" value="Transcribed_RNA"/>
</dbReference>
<reference evidence="1" key="1">
    <citation type="submission" date="2014-09" db="EMBL/GenBank/DDBJ databases">
        <authorList>
            <person name="Magalhaes I.L.F."/>
            <person name="Oliveira U."/>
            <person name="Santos F.R."/>
            <person name="Vidigal T.H.D.A."/>
            <person name="Brescovit A.D."/>
            <person name="Santos A.J."/>
        </authorList>
    </citation>
    <scope>NUCLEOTIDE SEQUENCE</scope>
    <source>
        <tissue evidence="1">Shoot tissue taken approximately 20 cm above the soil surface</tissue>
    </source>
</reference>
<organism evidence="1">
    <name type="scientific">Arundo donax</name>
    <name type="common">Giant reed</name>
    <name type="synonym">Donax arundinaceus</name>
    <dbReference type="NCBI Taxonomy" id="35708"/>
    <lineage>
        <taxon>Eukaryota</taxon>
        <taxon>Viridiplantae</taxon>
        <taxon>Streptophyta</taxon>
        <taxon>Embryophyta</taxon>
        <taxon>Tracheophyta</taxon>
        <taxon>Spermatophyta</taxon>
        <taxon>Magnoliopsida</taxon>
        <taxon>Liliopsida</taxon>
        <taxon>Poales</taxon>
        <taxon>Poaceae</taxon>
        <taxon>PACMAD clade</taxon>
        <taxon>Arundinoideae</taxon>
        <taxon>Arundineae</taxon>
        <taxon>Arundo</taxon>
    </lineage>
</organism>
<sequence>MMKPLLYSQINVTYFYNITHARFPLSQGPTKITNTKLYISTKYQVNGNQKISVVHGTISSHNHRCRSPIVSWSLIFKSQAARE</sequence>
<name>A0A0A9FX83_ARUDO</name>
<protein>
    <submittedName>
        <fullName evidence="1">Uncharacterized protein</fullName>
    </submittedName>
</protein>
<accession>A0A0A9FX83</accession>
<evidence type="ECO:0000313" key="1">
    <source>
        <dbReference type="EMBL" id="JAE17445.1"/>
    </source>
</evidence>